<evidence type="ECO:0000313" key="2">
    <source>
        <dbReference type="EMBL" id="NNG53612.1"/>
    </source>
</evidence>
<dbReference type="EMBL" id="JABEOV010000013">
    <property type="protein sequence ID" value="NNG53612.1"/>
    <property type="molecule type" value="Genomic_DNA"/>
</dbReference>
<dbReference type="EMBL" id="JABYQV010000015">
    <property type="protein sequence ID" value="NVP32486.1"/>
    <property type="molecule type" value="Genomic_DNA"/>
</dbReference>
<name>A0A7Y7QXL1_9SPHN</name>
<organism evidence="3 4">
    <name type="scientific">Sphingomonas sanguinis</name>
    <dbReference type="NCBI Taxonomy" id="33051"/>
    <lineage>
        <taxon>Bacteria</taxon>
        <taxon>Pseudomonadati</taxon>
        <taxon>Pseudomonadota</taxon>
        <taxon>Alphaproteobacteria</taxon>
        <taxon>Sphingomonadales</taxon>
        <taxon>Sphingomonadaceae</taxon>
        <taxon>Sphingomonas</taxon>
    </lineage>
</organism>
<evidence type="ECO:0000313" key="4">
    <source>
        <dbReference type="Proteomes" id="UP000531581"/>
    </source>
</evidence>
<evidence type="ECO:0000256" key="1">
    <source>
        <dbReference type="SAM" id="Phobius"/>
    </source>
</evidence>
<protein>
    <submittedName>
        <fullName evidence="3">Uncharacterized protein</fullName>
    </submittedName>
</protein>
<reference evidence="4 5" key="1">
    <citation type="submission" date="2020-05" db="EMBL/GenBank/DDBJ databases">
        <title>Draft Genome Sequences of Sphingomonas sp. Isolated from the International Space Station.</title>
        <authorList>
            <person name="Bijlani S."/>
            <person name="Singh N.K."/>
            <person name="Mason C.E."/>
            <person name="Wang C.C."/>
            <person name="Venkateswaran K."/>
        </authorList>
    </citation>
    <scope>NUCLEOTIDE SEQUENCE [LARGE SCALE GENOMIC DNA]</scope>
    <source>
        <strain evidence="2 5">IIF7SW-B5</strain>
        <strain evidence="3">ISS-IIF7SWP</strain>
    </source>
</reference>
<dbReference type="Proteomes" id="UP000531581">
    <property type="component" value="Unassembled WGS sequence"/>
</dbReference>
<comment type="caution">
    <text evidence="3">The sequence shown here is derived from an EMBL/GenBank/DDBJ whole genome shotgun (WGS) entry which is preliminary data.</text>
</comment>
<dbReference type="GeneID" id="78488372"/>
<dbReference type="RefSeq" id="WP_167348913.1">
    <property type="nucleotide sequence ID" value="NZ_JABEOV010000013.1"/>
</dbReference>
<feature type="transmembrane region" description="Helical" evidence="1">
    <location>
        <begin position="7"/>
        <end position="40"/>
    </location>
</feature>
<gene>
    <name evidence="2" type="ORF">HKX05_09635</name>
    <name evidence="3" type="ORF">HLV41_15720</name>
</gene>
<evidence type="ECO:0000313" key="3">
    <source>
        <dbReference type="EMBL" id="NVP32486.1"/>
    </source>
</evidence>
<keyword evidence="1" id="KW-1133">Transmembrane helix</keyword>
<accession>A0A7Y7QXL1</accession>
<proteinExistence type="predicted"/>
<keyword evidence="1" id="KW-0472">Membrane</keyword>
<dbReference type="PROSITE" id="PS51257">
    <property type="entry name" value="PROKAR_LIPOPROTEIN"/>
    <property type="match status" value="1"/>
</dbReference>
<dbReference type="Proteomes" id="UP000557656">
    <property type="component" value="Unassembled WGS sequence"/>
</dbReference>
<dbReference type="AlphaFoldDB" id="A0A7Y7QXL1"/>
<keyword evidence="5" id="KW-1185">Reference proteome</keyword>
<sequence length="46" mass="4791">MKKLSPFAVLVIFGCIGLLTGKFGLWFPVGLATAIGVAILQSKRAG</sequence>
<keyword evidence="1" id="KW-0812">Transmembrane</keyword>
<evidence type="ECO:0000313" key="5">
    <source>
        <dbReference type="Proteomes" id="UP000557656"/>
    </source>
</evidence>